<reference evidence="2 3" key="1">
    <citation type="submission" date="2021-01" db="EMBL/GenBank/DDBJ databases">
        <title>Whole genome shotgun sequence of Planotetraspora mira NBRC 15435.</title>
        <authorList>
            <person name="Komaki H."/>
            <person name="Tamura T."/>
        </authorList>
    </citation>
    <scope>NUCLEOTIDE SEQUENCE [LARGE SCALE GENOMIC DNA]</scope>
    <source>
        <strain evidence="2 3">NBRC 15435</strain>
    </source>
</reference>
<keyword evidence="1" id="KW-0472">Membrane</keyword>
<gene>
    <name evidence="2" type="ORF">Pmi06nite_76270</name>
</gene>
<dbReference type="AlphaFoldDB" id="A0A8J3U7U8"/>
<evidence type="ECO:0000256" key="1">
    <source>
        <dbReference type="SAM" id="Phobius"/>
    </source>
</evidence>
<accession>A0A8J3U7U8</accession>
<dbReference type="Proteomes" id="UP000650628">
    <property type="component" value="Unassembled WGS sequence"/>
</dbReference>
<keyword evidence="3" id="KW-1185">Reference proteome</keyword>
<protein>
    <submittedName>
        <fullName evidence="2">Uncharacterized protein</fullName>
    </submittedName>
</protein>
<evidence type="ECO:0000313" key="3">
    <source>
        <dbReference type="Proteomes" id="UP000650628"/>
    </source>
</evidence>
<organism evidence="2 3">
    <name type="scientific">Planotetraspora mira</name>
    <dbReference type="NCBI Taxonomy" id="58121"/>
    <lineage>
        <taxon>Bacteria</taxon>
        <taxon>Bacillati</taxon>
        <taxon>Actinomycetota</taxon>
        <taxon>Actinomycetes</taxon>
        <taxon>Streptosporangiales</taxon>
        <taxon>Streptosporangiaceae</taxon>
        <taxon>Planotetraspora</taxon>
    </lineage>
</organism>
<evidence type="ECO:0000313" key="2">
    <source>
        <dbReference type="EMBL" id="GII34185.1"/>
    </source>
</evidence>
<sequence length="103" mass="11083">MCELLDKWMCGHLATLWESAPEIPLRDRLRRIIERAWPSVVLLGLGIALPMLPVFTGAEQAAQSVRITLIVAAIVAVATGGVNVAEQVSSSLDKHIPAANKSE</sequence>
<proteinExistence type="predicted"/>
<feature type="transmembrane region" description="Helical" evidence="1">
    <location>
        <begin position="67"/>
        <end position="85"/>
    </location>
</feature>
<comment type="caution">
    <text evidence="2">The sequence shown here is derived from an EMBL/GenBank/DDBJ whole genome shotgun (WGS) entry which is preliminary data.</text>
</comment>
<name>A0A8J3U7U8_9ACTN</name>
<keyword evidence="1" id="KW-0812">Transmembrane</keyword>
<feature type="transmembrane region" description="Helical" evidence="1">
    <location>
        <begin position="36"/>
        <end position="55"/>
    </location>
</feature>
<keyword evidence="1" id="KW-1133">Transmembrane helix</keyword>
<dbReference type="EMBL" id="BOOO01000047">
    <property type="protein sequence ID" value="GII34185.1"/>
    <property type="molecule type" value="Genomic_DNA"/>
</dbReference>